<dbReference type="Pfam" id="PF00314">
    <property type="entry name" value="Thaumatin"/>
    <property type="match status" value="1"/>
</dbReference>
<feature type="disulfide bond" evidence="1">
    <location>
        <begin position="168"/>
        <end position="260"/>
    </location>
</feature>
<keyword evidence="3" id="KW-1185">Reference proteome</keyword>
<sequence length="276" mass="29007">MSRGQSVRVPVIETRIPLVRVFFGTDMKAVVAALALVSVVAADRTFTIHNACPFTIWPAIFTSGGSAPNYPTGWVAEASTSVSISVPENWNGRFWGRRNCDFSKTNGPTSCLTGGCNGGLLCDTKTGTGVPPATLAEFNLGANGQDFYDVSLVDGYNLPVRIENTAGCVVPECAVDLGPGCPANLIGPFDSTGFPVGCKTACYVESLAGNAANSHNCCSGAFDTPQTCPSSGVQDYSYFKDACPTAYAYAYDDLTSLFLCDSALKPDYTVTFCPPA</sequence>
<feature type="disulfide bond" evidence="1">
    <location>
        <begin position="52"/>
        <end position="273"/>
    </location>
</feature>
<evidence type="ECO:0000313" key="2">
    <source>
        <dbReference type="EMBL" id="CAK5270778.1"/>
    </source>
</evidence>
<evidence type="ECO:0000256" key="1">
    <source>
        <dbReference type="PIRSR" id="PIRSR002703-1"/>
    </source>
</evidence>
<organism evidence="2 3">
    <name type="scientific">Mycena citricolor</name>
    <dbReference type="NCBI Taxonomy" id="2018698"/>
    <lineage>
        <taxon>Eukaryota</taxon>
        <taxon>Fungi</taxon>
        <taxon>Dikarya</taxon>
        <taxon>Basidiomycota</taxon>
        <taxon>Agaricomycotina</taxon>
        <taxon>Agaricomycetes</taxon>
        <taxon>Agaricomycetidae</taxon>
        <taxon>Agaricales</taxon>
        <taxon>Marasmiineae</taxon>
        <taxon>Mycenaceae</taxon>
        <taxon>Mycena</taxon>
    </lineage>
</organism>
<keyword evidence="1" id="KW-1015">Disulfide bond</keyword>
<protein>
    <recommendedName>
        <fullName evidence="4">Thaumatin-like protein</fullName>
    </recommendedName>
</protein>
<dbReference type="Gene3D" id="2.60.110.10">
    <property type="entry name" value="Thaumatin"/>
    <property type="match status" value="1"/>
</dbReference>
<dbReference type="Proteomes" id="UP001295794">
    <property type="component" value="Unassembled WGS sequence"/>
</dbReference>
<accession>A0AAD2H781</accession>
<feature type="disulfide bond" evidence="1">
    <location>
        <begin position="218"/>
        <end position="228"/>
    </location>
</feature>
<dbReference type="AlphaFoldDB" id="A0AAD2H781"/>
<evidence type="ECO:0000313" key="3">
    <source>
        <dbReference type="Proteomes" id="UP001295794"/>
    </source>
</evidence>
<dbReference type="InterPro" id="IPR037176">
    <property type="entry name" value="Osmotin/thaumatin-like_sf"/>
</dbReference>
<dbReference type="PRINTS" id="PR00347">
    <property type="entry name" value="THAUMATIN"/>
</dbReference>
<proteinExistence type="predicted"/>
<dbReference type="InterPro" id="IPR001938">
    <property type="entry name" value="Thaumatin"/>
</dbReference>
<evidence type="ECO:0008006" key="4">
    <source>
        <dbReference type="Google" id="ProtNLM"/>
    </source>
</evidence>
<feature type="disulfide bond" evidence="1">
    <location>
        <begin position="116"/>
        <end position="122"/>
    </location>
</feature>
<dbReference type="SMART" id="SM00205">
    <property type="entry name" value="THN"/>
    <property type="match status" value="1"/>
</dbReference>
<dbReference type="FunFam" id="2.60.110.10:FF:000004">
    <property type="entry name" value="THAUMATIN-LIKE PROTEIN 1"/>
    <property type="match status" value="1"/>
</dbReference>
<dbReference type="SUPFAM" id="SSF49870">
    <property type="entry name" value="Osmotin, thaumatin-like protein"/>
    <property type="match status" value="1"/>
</dbReference>
<dbReference type="PIRSF" id="PIRSF002703">
    <property type="entry name" value="Thaumatin"/>
    <property type="match status" value="1"/>
</dbReference>
<feature type="disulfide bond" evidence="1">
    <location>
        <begin position="181"/>
        <end position="198"/>
    </location>
</feature>
<feature type="disulfide bond" evidence="1">
    <location>
        <begin position="173"/>
        <end position="243"/>
    </location>
</feature>
<comment type="caution">
    <text evidence="2">The sequence shown here is derived from an EMBL/GenBank/DDBJ whole genome shotgun (WGS) entry which is preliminary data.</text>
</comment>
<dbReference type="PANTHER" id="PTHR31048">
    <property type="entry name" value="OS03G0233200 PROTEIN"/>
    <property type="match status" value="1"/>
</dbReference>
<reference evidence="2" key="1">
    <citation type="submission" date="2023-11" db="EMBL/GenBank/DDBJ databases">
        <authorList>
            <person name="De Vega J J."/>
            <person name="De Vega J J."/>
        </authorList>
    </citation>
    <scope>NUCLEOTIDE SEQUENCE</scope>
</reference>
<feature type="disulfide bond" evidence="1">
    <location>
        <begin position="100"/>
        <end position="111"/>
    </location>
</feature>
<name>A0AAD2H781_9AGAR</name>
<feature type="disulfide bond" evidence="1">
    <location>
        <begin position="202"/>
        <end position="217"/>
    </location>
</feature>
<gene>
    <name evidence="2" type="ORF">MYCIT1_LOCUS15467</name>
</gene>
<dbReference type="EMBL" id="CAVNYO010000169">
    <property type="protein sequence ID" value="CAK5270778.1"/>
    <property type="molecule type" value="Genomic_DNA"/>
</dbReference>
<dbReference type="PROSITE" id="PS51367">
    <property type="entry name" value="THAUMATIN_2"/>
    <property type="match status" value="1"/>
</dbReference>